<evidence type="ECO:0000313" key="12">
    <source>
        <dbReference type="Proteomes" id="UP000612746"/>
    </source>
</evidence>
<evidence type="ECO:0000259" key="10">
    <source>
        <dbReference type="PROSITE" id="PS51880"/>
    </source>
</evidence>
<dbReference type="Gene3D" id="3.10.20.30">
    <property type="match status" value="1"/>
</dbReference>
<name>A0A8H7PEI1_9FUNG</name>
<dbReference type="InterPro" id="IPR006073">
    <property type="entry name" value="GTP-bd"/>
</dbReference>
<dbReference type="SUPFAM" id="SSF81271">
    <property type="entry name" value="TGS-like"/>
    <property type="match status" value="1"/>
</dbReference>
<sequence length="854" mass="92277">VYISAVARTPMGGFNGSLSSLPATKLGSIAIEAAIKKANLPAEAVEEVIFGCVLPANQGQNPARQAALGAGLKNTTISTTVNKVCASGMKAVQLAAQTIILGNAEIVVAGGMESMSNVPYYLPKQRFGSTYGNAEVVDGIFADGLTDFANQYLMGVAAEECATEYEITREQQDDYAIESYKKAQAAHAAGYYKGEIVPVTVSGGRGKPDRVVEVDDECGKLNEEKLRAVRPAFQPKNGTVTAPNSSPLSDGAAAVVLVSKEAAEKYNLPLLARIRGWGDAEQAPERFTTTPSLAIPKALKHAGLSAEEVEFYEINEAFSVVACANMKILNLSADKVNVFGGAVAMGHPLGCSGARVIATLLSVLTHKEAKIGAAGICNGGGGASAIIIERLLWCAAWKHAKSVSECNSVSRTIMRSFQTSSVCAAKKKKQKAAESEEKLLLGRPSNNLRIGVVGMPNIGKSSLFNALTSSAVAAENYPFCTIDPEEARVTVPDDRFDWLCKQYSPEKITPAFLTVIDIAGLVRGAASGAGLGNAFLSHVRSVDAVFHLVRAFDNDDVQHVEDVVDPARDLEIIHEELRLKDEETLEKVIADLSKSGKGGGANVSDILKKNLETAERAAQLLAEGSDVRKVEWTNSEIEFINTLHLLTAKPMIYLANVSQDDYLKQNESKRLTQVKQWVQENNPTDTIIPVSISLESKLSQMSLEERAEFCKDAGLQSQLEHIILEGYKCLNLIHYFTAGPTEVRAWTVRNNTKAPQAAGVIHTDFERGFIMAEVMKFNDLEKLGSENAVKAAGKYLQKGKDYKVEDGDIIYFKVKEWVARKTLSKAQSRWLTNSLAFQITHTNVFFSGILFSTL</sequence>
<keyword evidence="6" id="KW-0012">Acyltransferase</keyword>
<keyword evidence="3" id="KW-0808">Transferase</keyword>
<dbReference type="InterPro" id="IPR016039">
    <property type="entry name" value="Thiolase-like"/>
</dbReference>
<feature type="domain" description="OBG-type G" evidence="9">
    <location>
        <begin position="448"/>
        <end position="710"/>
    </location>
</feature>
<evidence type="ECO:0000256" key="7">
    <source>
        <dbReference type="ARBA" id="ARBA00037924"/>
    </source>
</evidence>
<dbReference type="EMBL" id="JAEPRA010000024">
    <property type="protein sequence ID" value="KAG2172457.1"/>
    <property type="molecule type" value="Genomic_DNA"/>
</dbReference>
<dbReference type="Pfam" id="PF01926">
    <property type="entry name" value="MMR_HSR1"/>
    <property type="match status" value="1"/>
</dbReference>
<dbReference type="InterPro" id="IPR002155">
    <property type="entry name" value="Thiolase"/>
</dbReference>
<dbReference type="Gene3D" id="1.10.150.300">
    <property type="entry name" value="TGS-like domain"/>
    <property type="match status" value="1"/>
</dbReference>
<dbReference type="PRINTS" id="PR00326">
    <property type="entry name" value="GTP1OBG"/>
</dbReference>
<dbReference type="GO" id="GO:0003985">
    <property type="term" value="F:acetyl-CoA C-acetyltransferase activity"/>
    <property type="evidence" value="ECO:0007669"/>
    <property type="project" value="UniProtKB-EC"/>
</dbReference>
<dbReference type="InterPro" id="IPR020617">
    <property type="entry name" value="Thiolase_C"/>
</dbReference>
<reference evidence="11" key="1">
    <citation type="submission" date="2020-12" db="EMBL/GenBank/DDBJ databases">
        <title>Metabolic potential, ecology and presence of endohyphal bacteria is reflected in genomic diversity of Mucoromycotina.</title>
        <authorList>
            <person name="Muszewska A."/>
            <person name="Okrasinska A."/>
            <person name="Steczkiewicz K."/>
            <person name="Drgas O."/>
            <person name="Orlowska M."/>
            <person name="Perlinska-Lenart U."/>
            <person name="Aleksandrzak-Piekarczyk T."/>
            <person name="Szatraj K."/>
            <person name="Zielenkiewicz U."/>
            <person name="Pilsyk S."/>
            <person name="Malc E."/>
            <person name="Mieczkowski P."/>
            <person name="Kruszewska J.S."/>
            <person name="Biernat P."/>
            <person name="Pawlowska J."/>
        </authorList>
    </citation>
    <scope>NUCLEOTIDE SEQUENCE</scope>
    <source>
        <strain evidence="11">WA0000051536</strain>
    </source>
</reference>
<dbReference type="PANTHER" id="PTHR18919:SF165">
    <property type="entry name" value="ACETYL-COA ACETYLTRANSFERASE"/>
    <property type="match status" value="1"/>
</dbReference>
<feature type="non-terminal residue" evidence="11">
    <location>
        <position position="1"/>
    </location>
</feature>
<dbReference type="InterPro" id="IPR031167">
    <property type="entry name" value="G_OBG"/>
</dbReference>
<dbReference type="PROSITE" id="PS00737">
    <property type="entry name" value="THIOLASE_2"/>
    <property type="match status" value="1"/>
</dbReference>
<dbReference type="GO" id="GO:0006635">
    <property type="term" value="P:fatty acid beta-oxidation"/>
    <property type="evidence" value="ECO:0007669"/>
    <property type="project" value="TreeGrafter"/>
</dbReference>
<dbReference type="Gene3D" id="3.40.50.300">
    <property type="entry name" value="P-loop containing nucleotide triphosphate hydrolases"/>
    <property type="match status" value="1"/>
</dbReference>
<dbReference type="InterPro" id="IPR004396">
    <property type="entry name" value="ATPase_YchF/OLA1"/>
</dbReference>
<proteinExistence type="inferred from homology"/>
<dbReference type="PROSITE" id="PS00098">
    <property type="entry name" value="THIOLASE_1"/>
    <property type="match status" value="1"/>
</dbReference>
<evidence type="ECO:0000313" key="11">
    <source>
        <dbReference type="EMBL" id="KAG2172457.1"/>
    </source>
</evidence>
<evidence type="ECO:0000256" key="8">
    <source>
        <dbReference type="ARBA" id="ARBA00068719"/>
    </source>
</evidence>
<dbReference type="InterPro" id="IPR023192">
    <property type="entry name" value="TGS-like_dom_sf"/>
</dbReference>
<dbReference type="PROSITE" id="PS51880">
    <property type="entry name" value="TGS"/>
    <property type="match status" value="1"/>
</dbReference>
<dbReference type="InterPro" id="IPR041706">
    <property type="entry name" value="YchF_N"/>
</dbReference>
<dbReference type="FunFam" id="1.10.150.300:FF:000001">
    <property type="entry name" value="Ribosome-binding ATPase YchF"/>
    <property type="match status" value="1"/>
</dbReference>
<dbReference type="InterPro" id="IPR020613">
    <property type="entry name" value="Thiolase_CS"/>
</dbReference>
<keyword evidence="12" id="KW-1185">Reference proteome</keyword>
<dbReference type="InterPro" id="IPR013029">
    <property type="entry name" value="YchF_C"/>
</dbReference>
<dbReference type="InterPro" id="IPR020615">
    <property type="entry name" value="Thiolase_acyl_enz_int_AS"/>
</dbReference>
<dbReference type="CDD" id="cd00751">
    <property type="entry name" value="thiolase"/>
    <property type="match status" value="1"/>
</dbReference>
<comment type="caution">
    <text evidence="11">The sequence shown here is derived from an EMBL/GenBank/DDBJ whole genome shotgun (WGS) entry which is preliminary data.</text>
</comment>
<dbReference type="PANTHER" id="PTHR18919">
    <property type="entry name" value="ACETYL-COA C-ACYLTRANSFERASE"/>
    <property type="match status" value="1"/>
</dbReference>
<dbReference type="NCBIfam" id="TIGR00092">
    <property type="entry name" value="redox-regulated ATPase YchF"/>
    <property type="match status" value="1"/>
</dbReference>
<comment type="similarity">
    <text evidence="1">Belongs to the thiolase-like superfamily. Thiolase family.</text>
</comment>
<dbReference type="HAMAP" id="MF_00944">
    <property type="entry name" value="YchF_OLA1_ATPase"/>
    <property type="match status" value="1"/>
</dbReference>
<keyword evidence="5" id="KW-0067">ATP-binding</keyword>
<protein>
    <recommendedName>
        <fullName evidence="8">Obg-like ATPase homolog</fullName>
        <ecNumber evidence="2">2.3.1.9</ecNumber>
    </recommendedName>
</protein>
<comment type="pathway">
    <text evidence="7">Metabolic intermediate biosynthesis; (R)-mevalonate biosynthesis; (R)-mevalonate from acetyl-CoA: step 1/3.</text>
</comment>
<dbReference type="SUPFAM" id="SSF53901">
    <property type="entry name" value="Thiolase-like"/>
    <property type="match status" value="2"/>
</dbReference>
<dbReference type="GO" id="GO:0005739">
    <property type="term" value="C:mitochondrion"/>
    <property type="evidence" value="ECO:0007669"/>
    <property type="project" value="TreeGrafter"/>
</dbReference>
<feature type="domain" description="TGS" evidence="10">
    <location>
        <begin position="731"/>
        <end position="814"/>
    </location>
</feature>
<evidence type="ECO:0000259" key="9">
    <source>
        <dbReference type="PROSITE" id="PS51710"/>
    </source>
</evidence>
<gene>
    <name evidence="11" type="ORF">INT44_006630</name>
</gene>
<dbReference type="Pfam" id="PF00108">
    <property type="entry name" value="Thiolase_N"/>
    <property type="match status" value="1"/>
</dbReference>
<dbReference type="InterPro" id="IPR012675">
    <property type="entry name" value="Beta-grasp_dom_sf"/>
</dbReference>
<evidence type="ECO:0000256" key="2">
    <source>
        <dbReference type="ARBA" id="ARBA00012705"/>
    </source>
</evidence>
<dbReference type="CDD" id="cd04867">
    <property type="entry name" value="TGS_YchF_OLA1"/>
    <property type="match status" value="1"/>
</dbReference>
<dbReference type="GO" id="GO:0005525">
    <property type="term" value="F:GTP binding"/>
    <property type="evidence" value="ECO:0007669"/>
    <property type="project" value="InterPro"/>
</dbReference>
<evidence type="ECO:0000256" key="4">
    <source>
        <dbReference type="ARBA" id="ARBA00022741"/>
    </source>
</evidence>
<dbReference type="Proteomes" id="UP000612746">
    <property type="component" value="Unassembled WGS sequence"/>
</dbReference>
<evidence type="ECO:0000256" key="3">
    <source>
        <dbReference type="ARBA" id="ARBA00022679"/>
    </source>
</evidence>
<accession>A0A8H7PEI1</accession>
<dbReference type="Gene3D" id="3.40.47.10">
    <property type="match status" value="1"/>
</dbReference>
<keyword evidence="4" id="KW-0547">Nucleotide-binding</keyword>
<evidence type="ECO:0000256" key="6">
    <source>
        <dbReference type="ARBA" id="ARBA00023315"/>
    </source>
</evidence>
<dbReference type="OrthoDB" id="5404651at2759"/>
<dbReference type="GO" id="GO:0005524">
    <property type="term" value="F:ATP binding"/>
    <property type="evidence" value="ECO:0007669"/>
    <property type="project" value="UniProtKB-KW"/>
</dbReference>
<dbReference type="EC" id="2.3.1.9" evidence="2"/>
<evidence type="ECO:0000256" key="5">
    <source>
        <dbReference type="ARBA" id="ARBA00022840"/>
    </source>
</evidence>
<dbReference type="InterPro" id="IPR027417">
    <property type="entry name" value="P-loop_NTPase"/>
</dbReference>
<dbReference type="InterPro" id="IPR020616">
    <property type="entry name" value="Thiolase_N"/>
</dbReference>
<dbReference type="InterPro" id="IPR004095">
    <property type="entry name" value="TGS"/>
</dbReference>
<dbReference type="PROSITE" id="PS00099">
    <property type="entry name" value="THIOLASE_3"/>
    <property type="match status" value="1"/>
</dbReference>
<dbReference type="SUPFAM" id="SSF52540">
    <property type="entry name" value="P-loop containing nucleoside triphosphate hydrolases"/>
    <property type="match status" value="1"/>
</dbReference>
<dbReference type="Pfam" id="PF06071">
    <property type="entry name" value="YchF-GTPase_C"/>
    <property type="match status" value="1"/>
</dbReference>
<dbReference type="FunFam" id="3.40.47.10:FF:000007">
    <property type="entry name" value="acetyl-CoA acetyltransferase, mitochondrial"/>
    <property type="match status" value="1"/>
</dbReference>
<dbReference type="GO" id="GO:0016887">
    <property type="term" value="F:ATP hydrolysis activity"/>
    <property type="evidence" value="ECO:0007669"/>
    <property type="project" value="InterPro"/>
</dbReference>
<evidence type="ECO:0000256" key="1">
    <source>
        <dbReference type="ARBA" id="ARBA00010982"/>
    </source>
</evidence>
<dbReference type="InterPro" id="IPR012676">
    <property type="entry name" value="TGS-like"/>
</dbReference>
<dbReference type="Pfam" id="PF02803">
    <property type="entry name" value="Thiolase_C"/>
    <property type="match status" value="1"/>
</dbReference>
<dbReference type="FunFam" id="3.10.20.30:FF:000001">
    <property type="entry name" value="Ribosome-binding ATPase YchF"/>
    <property type="match status" value="1"/>
</dbReference>
<dbReference type="GO" id="GO:0006696">
    <property type="term" value="P:ergosterol biosynthetic process"/>
    <property type="evidence" value="ECO:0007669"/>
    <property type="project" value="TreeGrafter"/>
</dbReference>
<organism evidence="11 12">
    <name type="scientific">Umbelopsis vinacea</name>
    <dbReference type="NCBI Taxonomy" id="44442"/>
    <lineage>
        <taxon>Eukaryota</taxon>
        <taxon>Fungi</taxon>
        <taxon>Fungi incertae sedis</taxon>
        <taxon>Mucoromycota</taxon>
        <taxon>Mucoromycotina</taxon>
        <taxon>Umbelopsidomycetes</taxon>
        <taxon>Umbelopsidales</taxon>
        <taxon>Umbelopsidaceae</taxon>
        <taxon>Umbelopsis</taxon>
    </lineage>
</organism>
<dbReference type="CDD" id="cd01900">
    <property type="entry name" value="YchF"/>
    <property type="match status" value="1"/>
</dbReference>
<dbReference type="NCBIfam" id="TIGR01930">
    <property type="entry name" value="AcCoA-C-Actrans"/>
    <property type="match status" value="1"/>
</dbReference>
<dbReference type="PROSITE" id="PS51710">
    <property type="entry name" value="G_OBG"/>
    <property type="match status" value="1"/>
</dbReference>
<dbReference type="InterPro" id="IPR020610">
    <property type="entry name" value="Thiolase_AS"/>
</dbReference>
<dbReference type="AlphaFoldDB" id="A0A8H7PEI1"/>